<organism evidence="1 2">
    <name type="scientific">Amphibalanus amphitrite</name>
    <name type="common">Striped barnacle</name>
    <name type="synonym">Balanus amphitrite</name>
    <dbReference type="NCBI Taxonomy" id="1232801"/>
    <lineage>
        <taxon>Eukaryota</taxon>
        <taxon>Metazoa</taxon>
        <taxon>Ecdysozoa</taxon>
        <taxon>Arthropoda</taxon>
        <taxon>Crustacea</taxon>
        <taxon>Multicrustacea</taxon>
        <taxon>Cirripedia</taxon>
        <taxon>Thoracica</taxon>
        <taxon>Thoracicalcarea</taxon>
        <taxon>Balanomorpha</taxon>
        <taxon>Balanoidea</taxon>
        <taxon>Balanidae</taxon>
        <taxon>Amphibalaninae</taxon>
        <taxon>Amphibalanus</taxon>
    </lineage>
</organism>
<keyword evidence="2" id="KW-1185">Reference proteome</keyword>
<dbReference type="AlphaFoldDB" id="A0A6A4WRT9"/>
<accession>A0A6A4WRT9</accession>
<protein>
    <submittedName>
        <fullName evidence="1">Uncharacterized protein</fullName>
    </submittedName>
</protein>
<reference evidence="1 2" key="1">
    <citation type="submission" date="2019-07" db="EMBL/GenBank/DDBJ databases">
        <title>Draft genome assembly of a fouling barnacle, Amphibalanus amphitrite (Darwin, 1854): The first reference genome for Thecostraca.</title>
        <authorList>
            <person name="Kim W."/>
        </authorList>
    </citation>
    <scope>NUCLEOTIDE SEQUENCE [LARGE SCALE GENOMIC DNA]</scope>
    <source>
        <strain evidence="1">SNU_AA5</strain>
        <tissue evidence="1">Soma without cirri and trophi</tissue>
    </source>
</reference>
<sequence>MMVKARDAFHEVMLDEMKAFVEKQPCVSVVADKVTLNKRTVDITAINLVVPTAPPGEMLVNFVVAAPVVKEHDGTGMAGELSRSLARVGVTCPEQVAAFGGDGQFHHMDVARKLSVSLSQEPYNNFEIPAIWDPSHLMNLAEKDARKRHAWVDDTIEQMSRVSKHFSYGAGHEALLEAGPENERFPSLKTWSETRFAAHAADTFRSFLKNVDRMREALRRKLLSARGTRASELYEDVRLMKDGDFLARIAALCDIYALLGSGSRDQQKTQQLPWESSAAFGSTLLTLETMAEAMVCMRKPPSSQVEMAIRNANFDEAWPETTTRKHEVLGQTELISSFCEELLETMKRRRRGMTLSGPIRVKNQTVTSLMWKIRKVGDLVMVQASKDTQQLQVRGICEAMELLVAQGLIPASSVAPESSVVEAVSVLRTLPSTDATNQHLLRHLHREQERKPLLRAYVQLVTRLWLLLPAESVVESMASVLKEVFATHRQLHHDNAAKELVVRWNGPDVGEADQLISRVQSRFKFCVRRKAMNPKQMLSAVLNTHLVKKKRWSFFGTAHRSHHH</sequence>
<dbReference type="OrthoDB" id="6625098at2759"/>
<proteinExistence type="predicted"/>
<dbReference type="Proteomes" id="UP000440578">
    <property type="component" value="Unassembled WGS sequence"/>
</dbReference>
<gene>
    <name evidence="1" type="ORF">FJT64_022013</name>
</gene>
<comment type="caution">
    <text evidence="1">The sequence shown here is derived from an EMBL/GenBank/DDBJ whole genome shotgun (WGS) entry which is preliminary data.</text>
</comment>
<dbReference type="EMBL" id="VIIS01000663">
    <property type="protein sequence ID" value="KAF0306494.1"/>
    <property type="molecule type" value="Genomic_DNA"/>
</dbReference>
<name>A0A6A4WRT9_AMPAM</name>
<evidence type="ECO:0000313" key="2">
    <source>
        <dbReference type="Proteomes" id="UP000440578"/>
    </source>
</evidence>
<evidence type="ECO:0000313" key="1">
    <source>
        <dbReference type="EMBL" id="KAF0306494.1"/>
    </source>
</evidence>